<keyword evidence="3" id="KW-1185">Reference proteome</keyword>
<feature type="region of interest" description="Disordered" evidence="1">
    <location>
        <begin position="148"/>
        <end position="177"/>
    </location>
</feature>
<gene>
    <name evidence="2" type="ORF">K437DRAFT_171223</name>
</gene>
<sequence length="183" mass="20742">MPRIGCGLVPLQGCVTGVGVWERARMIGGECVRVGMYAECAMRNNRSLIPSCKLRAFRSFNLKSRTMEACLHGERRMWKMTYRMITESTKAGQKIGRRWMPLPLPKFPSQMHPVCSRRSRALLPGWIPVTSHVVGSFASREAAPCYHSRSSRTRHQSASESARIHSSRSDLRPPRPPLLCRIH</sequence>
<proteinExistence type="predicted"/>
<comment type="caution">
    <text evidence="2">The sequence shown here is derived from an EMBL/GenBank/DDBJ whole genome shotgun (WGS) entry which is preliminary data.</text>
</comment>
<dbReference type="InParanoid" id="A0A066VN10"/>
<dbReference type="GeneID" id="25261829"/>
<accession>A0A066VN10</accession>
<dbReference type="RefSeq" id="XP_013241807.1">
    <property type="nucleotide sequence ID" value="XM_013386353.1"/>
</dbReference>
<name>A0A066VN10_TILAU</name>
<dbReference type="EMBL" id="JMSN01000077">
    <property type="protein sequence ID" value="KDN41678.1"/>
    <property type="molecule type" value="Genomic_DNA"/>
</dbReference>
<dbReference type="AlphaFoldDB" id="A0A066VN10"/>
<evidence type="ECO:0000313" key="2">
    <source>
        <dbReference type="EMBL" id="KDN41678.1"/>
    </source>
</evidence>
<protein>
    <submittedName>
        <fullName evidence="2">Uncharacterized protein</fullName>
    </submittedName>
</protein>
<evidence type="ECO:0000313" key="3">
    <source>
        <dbReference type="Proteomes" id="UP000027361"/>
    </source>
</evidence>
<dbReference type="Proteomes" id="UP000027361">
    <property type="component" value="Unassembled WGS sequence"/>
</dbReference>
<reference evidence="2 3" key="1">
    <citation type="submission" date="2014-05" db="EMBL/GenBank/DDBJ databases">
        <title>Draft genome sequence of a rare smut relative, Tilletiaria anomala UBC 951.</title>
        <authorList>
            <consortium name="DOE Joint Genome Institute"/>
            <person name="Toome M."/>
            <person name="Kuo A."/>
            <person name="Henrissat B."/>
            <person name="Lipzen A."/>
            <person name="Tritt A."/>
            <person name="Yoshinaga Y."/>
            <person name="Zane M."/>
            <person name="Barry K."/>
            <person name="Grigoriev I.V."/>
            <person name="Spatafora J.W."/>
            <person name="Aimea M.C."/>
        </authorList>
    </citation>
    <scope>NUCLEOTIDE SEQUENCE [LARGE SCALE GENOMIC DNA]</scope>
    <source>
        <strain evidence="2 3">UBC 951</strain>
    </source>
</reference>
<evidence type="ECO:0000256" key="1">
    <source>
        <dbReference type="SAM" id="MobiDB-lite"/>
    </source>
</evidence>
<dbReference type="HOGENOM" id="CLU_1476138_0_0_1"/>
<organism evidence="2 3">
    <name type="scientific">Tilletiaria anomala (strain ATCC 24038 / CBS 436.72 / UBC 951)</name>
    <dbReference type="NCBI Taxonomy" id="1037660"/>
    <lineage>
        <taxon>Eukaryota</taxon>
        <taxon>Fungi</taxon>
        <taxon>Dikarya</taxon>
        <taxon>Basidiomycota</taxon>
        <taxon>Ustilaginomycotina</taxon>
        <taxon>Exobasidiomycetes</taxon>
        <taxon>Georgefischeriales</taxon>
        <taxon>Tilletiariaceae</taxon>
        <taxon>Tilletiaria</taxon>
    </lineage>
</organism>